<keyword evidence="3" id="KW-1185">Reference proteome</keyword>
<sequence length="106" mass="11314">MSLSFVCYRPVPPNAEGFTVSAQNETSITLQWSKVNNNTSFVIQFNGGEISIIAPVAAGLVTHTVSSLSPGTNYTFTLFSVLDDVRSSGVSITAATGRTLHFINKD</sequence>
<accession>A0ABV0U3N1</accession>
<evidence type="ECO:0000313" key="3">
    <source>
        <dbReference type="Proteomes" id="UP001482620"/>
    </source>
</evidence>
<dbReference type="Pfam" id="PF00041">
    <property type="entry name" value="fn3"/>
    <property type="match status" value="1"/>
</dbReference>
<reference evidence="2 3" key="1">
    <citation type="submission" date="2021-06" db="EMBL/GenBank/DDBJ databases">
        <authorList>
            <person name="Palmer J.M."/>
        </authorList>
    </citation>
    <scope>NUCLEOTIDE SEQUENCE [LARGE SCALE GENOMIC DNA]</scope>
    <source>
        <strain evidence="3">if_2019</strain>
        <tissue evidence="2">Muscle</tissue>
    </source>
</reference>
<evidence type="ECO:0000313" key="2">
    <source>
        <dbReference type="EMBL" id="MEQ2238297.1"/>
    </source>
</evidence>
<dbReference type="InterPro" id="IPR036116">
    <property type="entry name" value="FN3_sf"/>
</dbReference>
<protein>
    <recommendedName>
        <fullName evidence="1">Fibronectin type-III domain-containing protein</fullName>
    </recommendedName>
</protein>
<dbReference type="InterPro" id="IPR013783">
    <property type="entry name" value="Ig-like_fold"/>
</dbReference>
<dbReference type="Proteomes" id="UP001482620">
    <property type="component" value="Unassembled WGS sequence"/>
</dbReference>
<evidence type="ECO:0000259" key="1">
    <source>
        <dbReference type="PROSITE" id="PS50853"/>
    </source>
</evidence>
<dbReference type="InterPro" id="IPR003961">
    <property type="entry name" value="FN3_dom"/>
</dbReference>
<comment type="caution">
    <text evidence="2">The sequence shown here is derived from an EMBL/GenBank/DDBJ whole genome shotgun (WGS) entry which is preliminary data.</text>
</comment>
<gene>
    <name evidence="2" type="ORF">ILYODFUR_031806</name>
</gene>
<dbReference type="CDD" id="cd00063">
    <property type="entry name" value="FN3"/>
    <property type="match status" value="1"/>
</dbReference>
<dbReference type="Gene3D" id="2.60.40.10">
    <property type="entry name" value="Immunoglobulins"/>
    <property type="match status" value="1"/>
</dbReference>
<dbReference type="SMART" id="SM00060">
    <property type="entry name" value="FN3"/>
    <property type="match status" value="1"/>
</dbReference>
<name>A0ABV0U3N1_9TELE</name>
<proteinExistence type="predicted"/>
<organism evidence="2 3">
    <name type="scientific">Ilyodon furcidens</name>
    <name type="common">goldbreast splitfin</name>
    <dbReference type="NCBI Taxonomy" id="33524"/>
    <lineage>
        <taxon>Eukaryota</taxon>
        <taxon>Metazoa</taxon>
        <taxon>Chordata</taxon>
        <taxon>Craniata</taxon>
        <taxon>Vertebrata</taxon>
        <taxon>Euteleostomi</taxon>
        <taxon>Actinopterygii</taxon>
        <taxon>Neopterygii</taxon>
        <taxon>Teleostei</taxon>
        <taxon>Neoteleostei</taxon>
        <taxon>Acanthomorphata</taxon>
        <taxon>Ovalentaria</taxon>
        <taxon>Atherinomorphae</taxon>
        <taxon>Cyprinodontiformes</taxon>
        <taxon>Goodeidae</taxon>
        <taxon>Ilyodon</taxon>
    </lineage>
</organism>
<dbReference type="EMBL" id="JAHRIQ010051351">
    <property type="protein sequence ID" value="MEQ2238297.1"/>
    <property type="molecule type" value="Genomic_DNA"/>
</dbReference>
<dbReference type="SUPFAM" id="SSF49265">
    <property type="entry name" value="Fibronectin type III"/>
    <property type="match status" value="1"/>
</dbReference>
<feature type="domain" description="Fibronectin type-III" evidence="1">
    <location>
        <begin position="9"/>
        <end position="102"/>
    </location>
</feature>
<dbReference type="PROSITE" id="PS50853">
    <property type="entry name" value="FN3"/>
    <property type="match status" value="1"/>
</dbReference>